<evidence type="ECO:0000313" key="3">
    <source>
        <dbReference type="Proteomes" id="UP001142372"/>
    </source>
</evidence>
<dbReference type="InterPro" id="IPR011576">
    <property type="entry name" value="Pyridox_Oxase_N"/>
</dbReference>
<sequence length="158" mass="17289">MMDRTAKDRTAIERLLETNHYLVLGTSDTTGRPWVSPVFFAAFGTERVCWVSSPDSRHSRNIAERAAIAITVFDSTVAVGRAEAAYFDAEAGRAAPPEVEAALRALNARLPGDKQLVVDDLQPAGPLVVYLAELRHRYVLVRGGDPDHGNDLDMTLEV</sequence>
<dbReference type="Proteomes" id="UP001142372">
    <property type="component" value="Unassembled WGS sequence"/>
</dbReference>
<dbReference type="InterPro" id="IPR012349">
    <property type="entry name" value="Split_barrel_FMN-bd"/>
</dbReference>
<reference evidence="2" key="2">
    <citation type="submission" date="2023-01" db="EMBL/GenBank/DDBJ databases">
        <authorList>
            <person name="Sun Q."/>
            <person name="Evtushenko L."/>
        </authorList>
    </citation>
    <scope>NUCLEOTIDE SEQUENCE</scope>
    <source>
        <strain evidence="2">VKM Ac-1401</strain>
    </source>
</reference>
<name>A0A9W6LXX3_9MICO</name>
<dbReference type="EMBL" id="BSEN01000001">
    <property type="protein sequence ID" value="GLJ74593.1"/>
    <property type="molecule type" value="Genomic_DNA"/>
</dbReference>
<dbReference type="SUPFAM" id="SSF50475">
    <property type="entry name" value="FMN-binding split barrel"/>
    <property type="match status" value="1"/>
</dbReference>
<dbReference type="Gene3D" id="2.30.110.10">
    <property type="entry name" value="Electron Transport, Fmn-binding Protein, Chain A"/>
    <property type="match status" value="1"/>
</dbReference>
<comment type="caution">
    <text evidence="2">The sequence shown here is derived from an EMBL/GenBank/DDBJ whole genome shotgun (WGS) entry which is preliminary data.</text>
</comment>
<feature type="domain" description="Pyridoxamine 5'-phosphate oxidase N-terminal" evidence="1">
    <location>
        <begin position="11"/>
        <end position="90"/>
    </location>
</feature>
<reference evidence="2" key="1">
    <citation type="journal article" date="2014" name="Int. J. Syst. Evol. Microbiol.">
        <title>Complete genome sequence of Corynebacterium casei LMG S-19264T (=DSM 44701T), isolated from a smear-ripened cheese.</title>
        <authorList>
            <consortium name="US DOE Joint Genome Institute (JGI-PGF)"/>
            <person name="Walter F."/>
            <person name="Albersmeier A."/>
            <person name="Kalinowski J."/>
            <person name="Ruckert C."/>
        </authorList>
    </citation>
    <scope>NUCLEOTIDE SEQUENCE</scope>
    <source>
        <strain evidence="2">VKM Ac-1401</strain>
    </source>
</reference>
<protein>
    <recommendedName>
        <fullName evidence="1">Pyridoxamine 5'-phosphate oxidase N-terminal domain-containing protein</fullName>
    </recommendedName>
</protein>
<dbReference type="AlphaFoldDB" id="A0A9W6LXX3"/>
<gene>
    <name evidence="2" type="ORF">GCM10017584_01660</name>
</gene>
<dbReference type="Pfam" id="PF01243">
    <property type="entry name" value="PNPOx_N"/>
    <property type="match status" value="1"/>
</dbReference>
<evidence type="ECO:0000259" key="1">
    <source>
        <dbReference type="Pfam" id="PF01243"/>
    </source>
</evidence>
<proteinExistence type="predicted"/>
<accession>A0A9W6LXX3</accession>
<keyword evidence="3" id="KW-1185">Reference proteome</keyword>
<evidence type="ECO:0000313" key="2">
    <source>
        <dbReference type="EMBL" id="GLJ74593.1"/>
    </source>
</evidence>
<organism evidence="2 3">
    <name type="scientific">Leifsonia poae</name>
    <dbReference type="NCBI Taxonomy" id="110933"/>
    <lineage>
        <taxon>Bacteria</taxon>
        <taxon>Bacillati</taxon>
        <taxon>Actinomycetota</taxon>
        <taxon>Actinomycetes</taxon>
        <taxon>Micrococcales</taxon>
        <taxon>Microbacteriaceae</taxon>
        <taxon>Leifsonia</taxon>
    </lineage>
</organism>
<dbReference type="RefSeq" id="WP_271175297.1">
    <property type="nucleotide sequence ID" value="NZ_BAAAJO010000001.1"/>
</dbReference>